<dbReference type="SUPFAM" id="SSF103088">
    <property type="entry name" value="OmpA-like"/>
    <property type="match status" value="1"/>
</dbReference>
<feature type="compositionally biased region" description="Basic and acidic residues" evidence="8">
    <location>
        <begin position="188"/>
        <end position="204"/>
    </location>
</feature>
<dbReference type="InterPro" id="IPR006665">
    <property type="entry name" value="OmpA-like"/>
</dbReference>
<name>A0A1F7WP83_9BACT</name>
<gene>
    <name evidence="11" type="ORF">A2008_05330</name>
</gene>
<evidence type="ECO:0000256" key="3">
    <source>
        <dbReference type="ARBA" id="ARBA00022475"/>
    </source>
</evidence>
<dbReference type="Pfam" id="PF00691">
    <property type="entry name" value="OmpA"/>
    <property type="match status" value="1"/>
</dbReference>
<keyword evidence="3" id="KW-1003">Cell membrane</keyword>
<evidence type="ECO:0000313" key="12">
    <source>
        <dbReference type="Proteomes" id="UP000178735"/>
    </source>
</evidence>
<evidence type="ECO:0000259" key="10">
    <source>
        <dbReference type="PROSITE" id="PS51123"/>
    </source>
</evidence>
<comment type="similarity">
    <text evidence="2">Belongs to the MotB family.</text>
</comment>
<evidence type="ECO:0000256" key="7">
    <source>
        <dbReference type="PROSITE-ProRule" id="PRU00473"/>
    </source>
</evidence>
<dbReference type="PROSITE" id="PS51123">
    <property type="entry name" value="OMPA_2"/>
    <property type="match status" value="1"/>
</dbReference>
<dbReference type="Proteomes" id="UP000178735">
    <property type="component" value="Unassembled WGS sequence"/>
</dbReference>
<dbReference type="AlphaFoldDB" id="A0A1F7WP83"/>
<feature type="compositionally biased region" description="Low complexity" evidence="8">
    <location>
        <begin position="445"/>
        <end position="459"/>
    </location>
</feature>
<comment type="caution">
    <text evidence="11">The sequence shown here is derived from an EMBL/GenBank/DDBJ whole genome shotgun (WGS) entry which is preliminary data.</text>
</comment>
<dbReference type="InterPro" id="IPR036737">
    <property type="entry name" value="OmpA-like_sf"/>
</dbReference>
<feature type="compositionally biased region" description="Gly residues" evidence="8">
    <location>
        <begin position="205"/>
        <end position="226"/>
    </location>
</feature>
<sequence>MSKRKKEPEGEMNFERWLLPYADMITLLLAFFIIMYALTLIEKDKAAKIMEEMAKAFGGGAADTQGTPGLVAGGKKFPQPMIEYTGVYRKGTNKKVSYVENTGKRPTVGNIVNITAVGGTGEAVFHGTDPELIEKLKTIDPRLLGSRLGAGDKGSEGEISKDILIRTGKSKKLPATGEVNLVSPGAGGKKEGDKGGKTPGERTGDAGGKTAGESGGDIGESGGGTLGEEEDSNFPYKVNDPYLESIAGKLKTMFSEELKTASLEIKITQRGIEMIISGDIMFELGSIEILPQSLKTVEKLCAVMKYLGSQGFNFRVEGHTDNINVHSFLYPSNWELSCARAVAVVRYMTETLSLEPETISAAGFGRFRPIADNSTPEGRKKNRRIEILIYDPLKPPDVSAELNKKPDSYYKNLSEQEKRLKNKNAKPGAPVLSTVEVRLTPPSAPAAAPAETTAQQPPAKVNFAPLTSEIRIKNK</sequence>
<feature type="region of interest" description="Disordered" evidence="8">
    <location>
        <begin position="438"/>
        <end position="467"/>
    </location>
</feature>
<dbReference type="Pfam" id="PF13677">
    <property type="entry name" value="MotB_plug"/>
    <property type="match status" value="1"/>
</dbReference>
<dbReference type="PRINTS" id="PR01023">
    <property type="entry name" value="NAFLGMOTY"/>
</dbReference>
<evidence type="ECO:0000256" key="4">
    <source>
        <dbReference type="ARBA" id="ARBA00022692"/>
    </source>
</evidence>
<evidence type="ECO:0000256" key="1">
    <source>
        <dbReference type="ARBA" id="ARBA00004162"/>
    </source>
</evidence>
<keyword evidence="4 9" id="KW-0812">Transmembrane</keyword>
<dbReference type="InterPro" id="IPR025713">
    <property type="entry name" value="MotB-like_N_dom"/>
</dbReference>
<evidence type="ECO:0000256" key="5">
    <source>
        <dbReference type="ARBA" id="ARBA00022989"/>
    </source>
</evidence>
<reference evidence="11 12" key="1">
    <citation type="journal article" date="2016" name="Nat. Commun.">
        <title>Thousands of microbial genomes shed light on interconnected biogeochemical processes in an aquifer system.</title>
        <authorList>
            <person name="Anantharaman K."/>
            <person name="Brown C.T."/>
            <person name="Hug L.A."/>
            <person name="Sharon I."/>
            <person name="Castelle C.J."/>
            <person name="Probst A.J."/>
            <person name="Thomas B.C."/>
            <person name="Singh A."/>
            <person name="Wilkins M.J."/>
            <person name="Karaoz U."/>
            <person name="Brodie E.L."/>
            <person name="Williams K.H."/>
            <person name="Hubbard S.S."/>
            <person name="Banfield J.F."/>
        </authorList>
    </citation>
    <scope>NUCLEOTIDE SEQUENCE [LARGE SCALE GENOMIC DNA]</scope>
</reference>
<accession>A0A1F7WP83</accession>
<dbReference type="EMBL" id="MGFH01000139">
    <property type="protein sequence ID" value="OGM04636.1"/>
    <property type="molecule type" value="Genomic_DNA"/>
</dbReference>
<protein>
    <recommendedName>
        <fullName evidence="10">OmpA-like domain-containing protein</fullName>
    </recommendedName>
</protein>
<dbReference type="CDD" id="cd07185">
    <property type="entry name" value="OmpA_C-like"/>
    <property type="match status" value="1"/>
</dbReference>
<evidence type="ECO:0000256" key="6">
    <source>
        <dbReference type="ARBA" id="ARBA00023136"/>
    </source>
</evidence>
<organism evidence="11 12">
    <name type="scientific">Candidatus Wallbacteria bacterium GWC2_49_35</name>
    <dbReference type="NCBI Taxonomy" id="1817813"/>
    <lineage>
        <taxon>Bacteria</taxon>
        <taxon>Candidatus Walliibacteriota</taxon>
    </lineage>
</organism>
<evidence type="ECO:0000256" key="2">
    <source>
        <dbReference type="ARBA" id="ARBA00008914"/>
    </source>
</evidence>
<evidence type="ECO:0000256" key="9">
    <source>
        <dbReference type="SAM" id="Phobius"/>
    </source>
</evidence>
<dbReference type="PANTHER" id="PTHR30329:SF21">
    <property type="entry name" value="LIPOPROTEIN YIAD-RELATED"/>
    <property type="match status" value="1"/>
</dbReference>
<proteinExistence type="inferred from homology"/>
<feature type="region of interest" description="Disordered" evidence="8">
    <location>
        <begin position="175"/>
        <end position="233"/>
    </location>
</feature>
<comment type="subcellular location">
    <subcellularLocation>
        <location evidence="1">Cell membrane</location>
        <topology evidence="1">Single-pass membrane protein</topology>
    </subcellularLocation>
</comment>
<evidence type="ECO:0000313" key="11">
    <source>
        <dbReference type="EMBL" id="OGM04636.1"/>
    </source>
</evidence>
<dbReference type="InterPro" id="IPR050330">
    <property type="entry name" value="Bact_OuterMem_StrucFunc"/>
</dbReference>
<dbReference type="PANTHER" id="PTHR30329">
    <property type="entry name" value="STATOR ELEMENT OF FLAGELLAR MOTOR COMPLEX"/>
    <property type="match status" value="1"/>
</dbReference>
<feature type="domain" description="OmpA-like" evidence="10">
    <location>
        <begin position="270"/>
        <end position="393"/>
    </location>
</feature>
<evidence type="ECO:0000256" key="8">
    <source>
        <dbReference type="SAM" id="MobiDB-lite"/>
    </source>
</evidence>
<feature type="transmembrane region" description="Helical" evidence="9">
    <location>
        <begin position="21"/>
        <end position="41"/>
    </location>
</feature>
<dbReference type="GO" id="GO:0005886">
    <property type="term" value="C:plasma membrane"/>
    <property type="evidence" value="ECO:0007669"/>
    <property type="project" value="UniProtKB-SubCell"/>
</dbReference>
<keyword evidence="6 7" id="KW-0472">Membrane</keyword>
<dbReference type="Gene3D" id="3.30.1330.60">
    <property type="entry name" value="OmpA-like domain"/>
    <property type="match status" value="1"/>
</dbReference>
<dbReference type="STRING" id="1817813.A2008_05330"/>
<keyword evidence="5 9" id="KW-1133">Transmembrane helix</keyword>